<dbReference type="InterPro" id="IPR012349">
    <property type="entry name" value="Split_barrel_FMN-bd"/>
</dbReference>
<dbReference type="PATRIC" id="fig|616990.3.peg.1084"/>
<gene>
    <name evidence="1" type="ORF">IV54_GL001002</name>
</gene>
<sequence>MRRKNLQVTDLIKVKAFLRTGHVINTAMHDGDYPYVVPTNYGFQFDEDGLLHLYLHGAPEGKKRDLIAKDGHVAFSIVAKAERYDTPDGELSNNGYAYQSIMGTGNASLVTDLKEKREALELILDHELGSRDESLKPADVEYTGVIRIDVTGMTAKEATKDKN</sequence>
<dbReference type="STRING" id="616990.IV54_GL001002"/>
<accession>A0A0R2LTM9</accession>
<dbReference type="Pfam" id="PF12900">
    <property type="entry name" value="Pyridox_ox_2"/>
    <property type="match status" value="1"/>
</dbReference>
<dbReference type="Proteomes" id="UP000051906">
    <property type="component" value="Unassembled WGS sequence"/>
</dbReference>
<dbReference type="EMBL" id="JQCA01000029">
    <property type="protein sequence ID" value="KRO04599.1"/>
    <property type="molecule type" value="Genomic_DNA"/>
</dbReference>
<dbReference type="InterPro" id="IPR024747">
    <property type="entry name" value="Pyridox_Oxase-rel"/>
</dbReference>
<reference evidence="1 2" key="1">
    <citation type="journal article" date="2015" name="Genome Announc.">
        <title>Expanding the biotechnology potential of lactobacilli through comparative genomics of 213 strains and associated genera.</title>
        <authorList>
            <person name="Sun Z."/>
            <person name="Harris H.M."/>
            <person name="McCann A."/>
            <person name="Guo C."/>
            <person name="Argimon S."/>
            <person name="Zhang W."/>
            <person name="Yang X."/>
            <person name="Jeffery I.B."/>
            <person name="Cooney J.C."/>
            <person name="Kagawa T.F."/>
            <person name="Liu W."/>
            <person name="Song Y."/>
            <person name="Salvetti E."/>
            <person name="Wrobel A."/>
            <person name="Rasinkangas P."/>
            <person name="Parkhill J."/>
            <person name="Rea M.C."/>
            <person name="O'Sullivan O."/>
            <person name="Ritari J."/>
            <person name="Douillard F.P."/>
            <person name="Paul Ross R."/>
            <person name="Yang R."/>
            <person name="Briner A.E."/>
            <person name="Felis G.E."/>
            <person name="de Vos W.M."/>
            <person name="Barrangou R."/>
            <person name="Klaenhammer T.R."/>
            <person name="Caufield P.W."/>
            <person name="Cui Y."/>
            <person name="Zhang H."/>
            <person name="O'Toole P.W."/>
        </authorList>
    </citation>
    <scope>NUCLEOTIDE SEQUENCE [LARGE SCALE GENOMIC DNA]</scope>
    <source>
        <strain evidence="1 2">DSM 22467</strain>
    </source>
</reference>
<dbReference type="RefSeq" id="WP_057877789.1">
    <property type="nucleotide sequence ID" value="NZ_JQCA01000029.1"/>
</dbReference>
<evidence type="ECO:0000313" key="1">
    <source>
        <dbReference type="EMBL" id="KRO04599.1"/>
    </source>
</evidence>
<dbReference type="Gene3D" id="2.30.110.10">
    <property type="entry name" value="Electron Transport, Fmn-binding Protein, Chain A"/>
    <property type="match status" value="1"/>
</dbReference>
<evidence type="ECO:0000313" key="2">
    <source>
        <dbReference type="Proteomes" id="UP000051906"/>
    </source>
</evidence>
<proteinExistence type="predicted"/>
<evidence type="ECO:0008006" key="3">
    <source>
        <dbReference type="Google" id="ProtNLM"/>
    </source>
</evidence>
<dbReference type="SUPFAM" id="SSF50475">
    <property type="entry name" value="FMN-binding split barrel"/>
    <property type="match status" value="1"/>
</dbReference>
<protein>
    <recommendedName>
        <fullName evidence="3">Flavin-nucleotide-binding protein</fullName>
    </recommendedName>
</protein>
<comment type="caution">
    <text evidence="1">The sequence shown here is derived from an EMBL/GenBank/DDBJ whole genome shotgun (WGS) entry which is preliminary data.</text>
</comment>
<dbReference type="PANTHER" id="PTHR34071:SF2">
    <property type="entry name" value="FLAVIN-NUCLEOTIDE-BINDING PROTEIN"/>
    <property type="match status" value="1"/>
</dbReference>
<dbReference type="OrthoDB" id="9794935at2"/>
<dbReference type="PANTHER" id="PTHR34071">
    <property type="entry name" value="5-NITROIMIDAZOLE ANTIBIOTICS RESISTANCE PROTEIN, NIMA-FAMILY-RELATED PROTEIN-RELATED"/>
    <property type="match status" value="1"/>
</dbReference>
<dbReference type="AlphaFoldDB" id="A0A0R2LTM9"/>
<organism evidence="1 2">
    <name type="scientific">Levilactobacillus paucivorans</name>
    <dbReference type="NCBI Taxonomy" id="616990"/>
    <lineage>
        <taxon>Bacteria</taxon>
        <taxon>Bacillati</taxon>
        <taxon>Bacillota</taxon>
        <taxon>Bacilli</taxon>
        <taxon>Lactobacillales</taxon>
        <taxon>Lactobacillaceae</taxon>
        <taxon>Levilactobacillus</taxon>
    </lineage>
</organism>
<name>A0A0R2LTM9_9LACO</name>
<keyword evidence="2" id="KW-1185">Reference proteome</keyword>